<dbReference type="InterPro" id="IPR016032">
    <property type="entry name" value="Sig_transdc_resp-reg_C-effctor"/>
</dbReference>
<dbReference type="Gene3D" id="1.10.10.10">
    <property type="entry name" value="Winged helix-like DNA-binding domain superfamily/Winged helix DNA-binding domain"/>
    <property type="match status" value="1"/>
</dbReference>
<organism evidence="1 2">
    <name type="scientific">Clostridioides difficile NAP08</name>
    <dbReference type="NCBI Taxonomy" id="525259"/>
    <lineage>
        <taxon>Bacteria</taxon>
        <taxon>Bacillati</taxon>
        <taxon>Bacillota</taxon>
        <taxon>Clostridia</taxon>
        <taxon>Peptostreptococcales</taxon>
        <taxon>Peptostreptococcaceae</taxon>
        <taxon>Clostridioides</taxon>
    </lineage>
</organism>
<protein>
    <submittedName>
        <fullName evidence="1">Uncharacterized protein</fullName>
    </submittedName>
</protein>
<dbReference type="GO" id="GO:0003700">
    <property type="term" value="F:DNA-binding transcription factor activity"/>
    <property type="evidence" value="ECO:0007669"/>
    <property type="project" value="InterPro"/>
</dbReference>
<gene>
    <name evidence="1" type="ORF">HMPREF0220_1730</name>
</gene>
<dbReference type="GO" id="GO:0005737">
    <property type="term" value="C:cytoplasm"/>
    <property type="evidence" value="ECO:0007669"/>
    <property type="project" value="InterPro"/>
</dbReference>
<dbReference type="SUPFAM" id="SSF46894">
    <property type="entry name" value="C-terminal effector domain of the bipartite response regulators"/>
    <property type="match status" value="1"/>
</dbReference>
<name>D5Q498_CLODI</name>
<dbReference type="GO" id="GO:0042173">
    <property type="term" value="P:regulation of sporulation resulting in formation of a cellular spore"/>
    <property type="evidence" value="ECO:0007669"/>
    <property type="project" value="InterPro"/>
</dbReference>
<proteinExistence type="predicted"/>
<evidence type="ECO:0000313" key="1">
    <source>
        <dbReference type="EMBL" id="EFH07418.1"/>
    </source>
</evidence>
<dbReference type="RefSeq" id="WP_004452780.1">
    <property type="nucleotide sequence ID" value="NZ_GG770710.1"/>
</dbReference>
<reference evidence="1 2" key="1">
    <citation type="submission" date="2010-05" db="EMBL/GenBank/DDBJ databases">
        <authorList>
            <person name="Qin X."/>
            <person name="Bachman B."/>
            <person name="Battles P."/>
            <person name="Bell A."/>
            <person name="Bess C."/>
            <person name="Bickham C."/>
            <person name="Chaboub L."/>
            <person name="Chen D."/>
            <person name="Coyle M."/>
            <person name="Deiros D.R."/>
            <person name="Dinh H."/>
            <person name="Forbes L."/>
            <person name="Fowler G."/>
            <person name="Francisco L."/>
            <person name="Fu Q."/>
            <person name="Gubbala S."/>
            <person name="Hale W."/>
            <person name="Han Y."/>
            <person name="Hemphill L."/>
            <person name="Highlander S.K."/>
            <person name="Hirani K."/>
            <person name="Hogues M."/>
            <person name="Jackson L."/>
            <person name="Jakkamsetti A."/>
            <person name="Javaid M."/>
            <person name="Jiang H."/>
            <person name="Korchina V."/>
            <person name="Kovar C."/>
            <person name="Lara F."/>
            <person name="Lee S."/>
            <person name="Mata R."/>
            <person name="Mathew T."/>
            <person name="Moen C."/>
            <person name="Morales K."/>
            <person name="Munidasa M."/>
            <person name="Nazareth L."/>
            <person name="Ngo R."/>
            <person name="Nguyen L."/>
            <person name="Okwuonu G."/>
            <person name="Ongeri F."/>
            <person name="Patil S."/>
            <person name="Petrosino J."/>
            <person name="Pham C."/>
            <person name="Pham P."/>
            <person name="Pu L.-L."/>
            <person name="Puazo M."/>
            <person name="Raj R."/>
            <person name="Reid J."/>
            <person name="Rouhana J."/>
            <person name="Saada N."/>
            <person name="Shang Y."/>
            <person name="Simmons D."/>
            <person name="Thornton R."/>
            <person name="Warren J."/>
            <person name="Weissenberger G."/>
            <person name="Zhang J."/>
            <person name="Zhang L."/>
            <person name="Zhou C."/>
            <person name="Zhu D."/>
            <person name="Muzny D."/>
            <person name="Worley K."/>
            <person name="Gibbs R."/>
        </authorList>
    </citation>
    <scope>NUCLEOTIDE SEQUENCE [LARGE SCALE GENOMIC DNA]</scope>
    <source>
        <strain evidence="1 2">NAP08</strain>
    </source>
</reference>
<dbReference type="GO" id="GO:0003677">
    <property type="term" value="F:DNA binding"/>
    <property type="evidence" value="ECO:0007669"/>
    <property type="project" value="InterPro"/>
</dbReference>
<dbReference type="GO" id="GO:0005509">
    <property type="term" value="F:calcium ion binding"/>
    <property type="evidence" value="ECO:0007669"/>
    <property type="project" value="InterPro"/>
</dbReference>
<dbReference type="InterPro" id="IPR036388">
    <property type="entry name" value="WH-like_DNA-bd_sf"/>
</dbReference>
<dbReference type="Proteomes" id="UP000003227">
    <property type="component" value="Unassembled WGS sequence"/>
</dbReference>
<dbReference type="AlphaFoldDB" id="D5Q498"/>
<sequence length="72" mass="8399">MHRKTIFEKVAEKFHTTPEEVYAEIQRAIDAGYDNPDPEVRAEWRKVKIKGNRPTPEEVINYAVSTLTAEQR</sequence>
<dbReference type="EMBL" id="ADNX01000039">
    <property type="protein sequence ID" value="EFH07418.1"/>
    <property type="molecule type" value="Genomic_DNA"/>
</dbReference>
<evidence type="ECO:0000313" key="2">
    <source>
        <dbReference type="Proteomes" id="UP000003227"/>
    </source>
</evidence>
<dbReference type="HOGENOM" id="CLU_195131_0_0_9"/>
<accession>D5Q498</accession>
<comment type="caution">
    <text evidence="1">The sequence shown here is derived from an EMBL/GenBank/DDBJ whole genome shotgun (WGS) entry which is preliminary data.</text>
</comment>